<comment type="caution">
    <text evidence="13">The sequence shown here is derived from an EMBL/GenBank/DDBJ whole genome shotgun (WGS) entry which is preliminary data.</text>
</comment>
<dbReference type="CDD" id="cd03425">
    <property type="entry name" value="NUDIX_MutT_NudA_like"/>
    <property type="match status" value="1"/>
</dbReference>
<evidence type="ECO:0000256" key="9">
    <source>
        <dbReference type="ARBA" id="ARBA00023204"/>
    </source>
</evidence>
<dbReference type="AlphaFoldDB" id="A0A1J5SVW3"/>
<dbReference type="Pfam" id="PF14815">
    <property type="entry name" value="NUDIX_4"/>
    <property type="match status" value="1"/>
</dbReference>
<dbReference type="InterPro" id="IPR000086">
    <property type="entry name" value="NUDIX_hydrolase_dom"/>
</dbReference>
<dbReference type="PANTHER" id="PTHR47707:SF1">
    <property type="entry name" value="NUDIX HYDROLASE FAMILY PROTEIN"/>
    <property type="match status" value="1"/>
</dbReference>
<dbReference type="PRINTS" id="PR00502">
    <property type="entry name" value="NUDIXFAMILY"/>
</dbReference>
<evidence type="ECO:0000256" key="11">
    <source>
        <dbReference type="ARBA" id="ARBA00038905"/>
    </source>
</evidence>
<keyword evidence="4" id="KW-0235">DNA replication</keyword>
<name>A0A1J5SVW3_9ZZZZ</name>
<dbReference type="Gene3D" id="3.90.79.10">
    <property type="entry name" value="Nucleoside Triphosphate Pyrophosphohydrolase"/>
    <property type="match status" value="1"/>
</dbReference>
<organism evidence="13">
    <name type="scientific">mine drainage metagenome</name>
    <dbReference type="NCBI Taxonomy" id="410659"/>
    <lineage>
        <taxon>unclassified sequences</taxon>
        <taxon>metagenomes</taxon>
        <taxon>ecological metagenomes</taxon>
    </lineage>
</organism>
<accession>A0A1J5SVW3</accession>
<dbReference type="GO" id="GO:0035539">
    <property type="term" value="F:8-oxo-7,8-dihydrodeoxyguanosine triphosphate pyrophosphatase activity"/>
    <property type="evidence" value="ECO:0007669"/>
    <property type="project" value="UniProtKB-EC"/>
</dbReference>
<dbReference type="InterPro" id="IPR020476">
    <property type="entry name" value="Nudix_hydrolase"/>
</dbReference>
<dbReference type="InterPro" id="IPR020084">
    <property type="entry name" value="NUDIX_hydrolase_CS"/>
</dbReference>
<evidence type="ECO:0000256" key="2">
    <source>
        <dbReference type="ARBA" id="ARBA00005582"/>
    </source>
</evidence>
<protein>
    <recommendedName>
        <fullName evidence="11">8-oxo-dGTP diphosphatase</fullName>
        <ecNumber evidence="11">3.6.1.55</ecNumber>
    </recommendedName>
</protein>
<dbReference type="PROSITE" id="PS51462">
    <property type="entry name" value="NUDIX"/>
    <property type="match status" value="1"/>
</dbReference>
<sequence>MASPHSSAPSPEPIPVVAALILDRGRWLVAQRPANKHLGGKWEFPGGKVHDGEDPRDALIREIREELGCTIEVLAAVAPYVHDYGTVRIRLIPYTARLAASGVQPVALEHSALRWAGHEEIAGMDLAPADLPLVALLPGLAGRPQ</sequence>
<evidence type="ECO:0000256" key="10">
    <source>
        <dbReference type="ARBA" id="ARBA00035861"/>
    </source>
</evidence>
<comment type="similarity">
    <text evidence="2">Belongs to the Nudix hydrolase family.</text>
</comment>
<dbReference type="GO" id="GO:0044715">
    <property type="term" value="F:8-oxo-dGDP phosphatase activity"/>
    <property type="evidence" value="ECO:0007669"/>
    <property type="project" value="TreeGrafter"/>
</dbReference>
<proteinExistence type="inferred from homology"/>
<keyword evidence="6" id="KW-0227">DNA damage</keyword>
<dbReference type="EMBL" id="MLJW01000033">
    <property type="protein sequence ID" value="OIR08200.1"/>
    <property type="molecule type" value="Genomic_DNA"/>
</dbReference>
<dbReference type="GO" id="GO:0006281">
    <property type="term" value="P:DNA repair"/>
    <property type="evidence" value="ECO:0007669"/>
    <property type="project" value="UniProtKB-KW"/>
</dbReference>
<reference evidence="13" key="1">
    <citation type="submission" date="2016-10" db="EMBL/GenBank/DDBJ databases">
        <title>Sequence of Gallionella enrichment culture.</title>
        <authorList>
            <person name="Poehlein A."/>
            <person name="Muehling M."/>
            <person name="Daniel R."/>
        </authorList>
    </citation>
    <scope>NUCLEOTIDE SEQUENCE</scope>
</reference>
<evidence type="ECO:0000256" key="7">
    <source>
        <dbReference type="ARBA" id="ARBA00022801"/>
    </source>
</evidence>
<dbReference type="EC" id="3.6.1.55" evidence="11"/>
<dbReference type="InterPro" id="IPR029119">
    <property type="entry name" value="MutY_C"/>
</dbReference>
<evidence type="ECO:0000313" key="13">
    <source>
        <dbReference type="EMBL" id="OIR08200.1"/>
    </source>
</evidence>
<feature type="domain" description="Nudix hydrolase" evidence="12">
    <location>
        <begin position="12"/>
        <end position="139"/>
    </location>
</feature>
<evidence type="ECO:0000259" key="12">
    <source>
        <dbReference type="PROSITE" id="PS51462"/>
    </source>
</evidence>
<keyword evidence="5" id="KW-0479">Metal-binding</keyword>
<gene>
    <name evidence="13" type="primary">nudG_4</name>
    <name evidence="13" type="ORF">GALL_97020</name>
</gene>
<dbReference type="InterPro" id="IPR047127">
    <property type="entry name" value="MutT-like"/>
</dbReference>
<comment type="cofactor">
    <cofactor evidence="1">
        <name>Mg(2+)</name>
        <dbReference type="ChEBI" id="CHEBI:18420"/>
    </cofactor>
</comment>
<dbReference type="GO" id="GO:0046872">
    <property type="term" value="F:metal ion binding"/>
    <property type="evidence" value="ECO:0007669"/>
    <property type="project" value="UniProtKB-KW"/>
</dbReference>
<evidence type="ECO:0000256" key="1">
    <source>
        <dbReference type="ARBA" id="ARBA00001946"/>
    </source>
</evidence>
<dbReference type="GO" id="GO:0008413">
    <property type="term" value="F:8-oxo-7,8-dihydroguanosine triphosphate pyrophosphatase activity"/>
    <property type="evidence" value="ECO:0007669"/>
    <property type="project" value="TreeGrafter"/>
</dbReference>
<keyword evidence="7 13" id="KW-0378">Hydrolase</keyword>
<dbReference type="PROSITE" id="PS00893">
    <property type="entry name" value="NUDIX_BOX"/>
    <property type="match status" value="1"/>
</dbReference>
<evidence type="ECO:0000256" key="5">
    <source>
        <dbReference type="ARBA" id="ARBA00022723"/>
    </source>
</evidence>
<comment type="catalytic activity">
    <reaction evidence="10">
        <text>8-oxo-dGTP + H2O = 8-oxo-dGMP + diphosphate + H(+)</text>
        <dbReference type="Rhea" id="RHEA:31575"/>
        <dbReference type="ChEBI" id="CHEBI:15377"/>
        <dbReference type="ChEBI" id="CHEBI:15378"/>
        <dbReference type="ChEBI" id="CHEBI:33019"/>
        <dbReference type="ChEBI" id="CHEBI:63224"/>
        <dbReference type="ChEBI" id="CHEBI:77896"/>
        <dbReference type="EC" id="3.6.1.55"/>
    </reaction>
</comment>
<dbReference type="GO" id="GO:0044716">
    <property type="term" value="F:8-oxo-GDP phosphatase activity"/>
    <property type="evidence" value="ECO:0007669"/>
    <property type="project" value="TreeGrafter"/>
</dbReference>
<keyword evidence="9" id="KW-0234">DNA repair</keyword>
<dbReference type="SUPFAM" id="SSF55811">
    <property type="entry name" value="Nudix"/>
    <property type="match status" value="1"/>
</dbReference>
<evidence type="ECO:0000256" key="4">
    <source>
        <dbReference type="ARBA" id="ARBA00022705"/>
    </source>
</evidence>
<dbReference type="GO" id="GO:0006260">
    <property type="term" value="P:DNA replication"/>
    <property type="evidence" value="ECO:0007669"/>
    <property type="project" value="UniProtKB-KW"/>
</dbReference>
<evidence type="ECO:0000256" key="8">
    <source>
        <dbReference type="ARBA" id="ARBA00022842"/>
    </source>
</evidence>
<dbReference type="InterPro" id="IPR015797">
    <property type="entry name" value="NUDIX_hydrolase-like_dom_sf"/>
</dbReference>
<dbReference type="PANTHER" id="PTHR47707">
    <property type="entry name" value="8-OXO-DGTP DIPHOSPHATASE"/>
    <property type="match status" value="1"/>
</dbReference>
<evidence type="ECO:0000256" key="6">
    <source>
        <dbReference type="ARBA" id="ARBA00022763"/>
    </source>
</evidence>
<keyword evidence="3" id="KW-0515">Mutator protein</keyword>
<evidence type="ECO:0000256" key="3">
    <source>
        <dbReference type="ARBA" id="ARBA00022457"/>
    </source>
</evidence>
<keyword evidence="8" id="KW-0460">Magnesium</keyword>